<dbReference type="Gene3D" id="1.10.10.10">
    <property type="entry name" value="Winged helix-like DNA-binding domain superfamily/Winged helix DNA-binding domain"/>
    <property type="match status" value="1"/>
</dbReference>
<dbReference type="Proteomes" id="UP000184301">
    <property type="component" value="Unassembled WGS sequence"/>
</dbReference>
<dbReference type="SUPFAM" id="SSF46785">
    <property type="entry name" value="Winged helix' DNA-binding domain"/>
    <property type="match status" value="1"/>
</dbReference>
<reference evidence="4 5" key="1">
    <citation type="submission" date="2016-11" db="EMBL/GenBank/DDBJ databases">
        <authorList>
            <person name="Jaros S."/>
            <person name="Januszkiewicz K."/>
            <person name="Wedrychowicz H."/>
        </authorList>
    </citation>
    <scope>NUCLEOTIDE SEQUENCE [LARGE SCALE GENOMIC DNA]</scope>
    <source>
        <strain evidence="4 5">DSM 15480</strain>
    </source>
</reference>
<keyword evidence="4" id="KW-0418">Kinase</keyword>
<comment type="function">
    <text evidence="1">Transcriptional repressor of xylose-utilizing enzymes.</text>
</comment>
<proteinExistence type="inferred from homology"/>
<evidence type="ECO:0000256" key="3">
    <source>
        <dbReference type="ARBA" id="ARBA00022629"/>
    </source>
</evidence>
<keyword evidence="4" id="KW-0808">Transferase</keyword>
<keyword evidence="3" id="KW-0119">Carbohydrate metabolism</keyword>
<accession>A0A1M6THD4</accession>
<dbReference type="GO" id="GO:0042732">
    <property type="term" value="P:D-xylose metabolic process"/>
    <property type="evidence" value="ECO:0007669"/>
    <property type="project" value="UniProtKB-KW"/>
</dbReference>
<evidence type="ECO:0000313" key="4">
    <source>
        <dbReference type="EMBL" id="SHK56333.1"/>
    </source>
</evidence>
<dbReference type="STRING" id="1121950.SAMN02745243_03235"/>
<dbReference type="EMBL" id="FQZY01000059">
    <property type="protein sequence ID" value="SHK56333.1"/>
    <property type="molecule type" value="Genomic_DNA"/>
</dbReference>
<dbReference type="GO" id="GO:0016301">
    <property type="term" value="F:kinase activity"/>
    <property type="evidence" value="ECO:0007669"/>
    <property type="project" value="UniProtKB-KW"/>
</dbReference>
<dbReference type="InterPro" id="IPR043129">
    <property type="entry name" value="ATPase_NBD"/>
</dbReference>
<dbReference type="InterPro" id="IPR036388">
    <property type="entry name" value="WH-like_DNA-bd_sf"/>
</dbReference>
<organism evidence="4 5">
    <name type="scientific">Hespellia stercorisuis DSM 15480</name>
    <dbReference type="NCBI Taxonomy" id="1121950"/>
    <lineage>
        <taxon>Bacteria</taxon>
        <taxon>Bacillati</taxon>
        <taxon>Bacillota</taxon>
        <taxon>Clostridia</taxon>
        <taxon>Lachnospirales</taxon>
        <taxon>Lachnospiraceae</taxon>
        <taxon>Hespellia</taxon>
    </lineage>
</organism>
<sequence length="367" mass="40844">MAKLNSKKNIAKSKILTYMLTFGKTSKVELAKELNLSMPTVLTNVNELMELGVLEEVGEYESTGGRKARTIAIKKDYRYAVGVNITANHIGIVLVNMAGEVIKSERKREAFSPDIEYYNRLSEHIQSFLSAEINRDKVLGIGFALPGIIQSDERILVKSHALKLESYSLKMIEQISPFPVHFENDANAAMMAEDTEFTKNAVYLSLNNTLGGAICIHGNLYAGQNKKAGEFGHMILVPGGKQCYCGKQGCADAYCATSVLTENGKKSLEDFMSTLGHDKDADQRWQDYLEKLAILISNLRMAYDTDIILGGEMGGYLAEYGMELGEKIFRYNLFDGDLSYLKYCTYKKEASAVGMAKHFLKEFVTEA</sequence>
<dbReference type="InterPro" id="IPR000600">
    <property type="entry name" value="ROK"/>
</dbReference>
<dbReference type="PANTHER" id="PTHR18964:SF149">
    <property type="entry name" value="BIFUNCTIONAL UDP-N-ACETYLGLUCOSAMINE 2-EPIMERASE_N-ACETYLMANNOSAMINE KINASE"/>
    <property type="match status" value="1"/>
</dbReference>
<dbReference type="Pfam" id="PF13412">
    <property type="entry name" value="HTH_24"/>
    <property type="match status" value="1"/>
</dbReference>
<keyword evidence="3" id="KW-0859">Xylose metabolism</keyword>
<dbReference type="SUPFAM" id="SSF53067">
    <property type="entry name" value="Actin-like ATPase domain"/>
    <property type="match status" value="1"/>
</dbReference>
<evidence type="ECO:0000256" key="2">
    <source>
        <dbReference type="ARBA" id="ARBA00006479"/>
    </source>
</evidence>
<comment type="similarity">
    <text evidence="2">Belongs to the ROK (NagC/XylR) family.</text>
</comment>
<dbReference type="Pfam" id="PF00480">
    <property type="entry name" value="ROK"/>
    <property type="match status" value="1"/>
</dbReference>
<dbReference type="InterPro" id="IPR036390">
    <property type="entry name" value="WH_DNA-bd_sf"/>
</dbReference>
<dbReference type="OrthoDB" id="9796533at2"/>
<dbReference type="RefSeq" id="WP_073112354.1">
    <property type="nucleotide sequence ID" value="NZ_FQZY01000059.1"/>
</dbReference>
<protein>
    <submittedName>
        <fullName evidence="4">Sugar kinase of the NBD/HSP70 family, may contain an N-terminal HTH domain</fullName>
    </submittedName>
</protein>
<dbReference type="Gene3D" id="3.30.420.40">
    <property type="match status" value="2"/>
</dbReference>
<gene>
    <name evidence="4" type="ORF">SAMN02745243_03235</name>
</gene>
<dbReference type="AlphaFoldDB" id="A0A1M6THD4"/>
<keyword evidence="5" id="KW-1185">Reference proteome</keyword>
<evidence type="ECO:0000313" key="5">
    <source>
        <dbReference type="Proteomes" id="UP000184301"/>
    </source>
</evidence>
<name>A0A1M6THD4_9FIRM</name>
<dbReference type="PANTHER" id="PTHR18964">
    <property type="entry name" value="ROK (REPRESSOR, ORF, KINASE) FAMILY"/>
    <property type="match status" value="1"/>
</dbReference>
<evidence type="ECO:0000256" key="1">
    <source>
        <dbReference type="ARBA" id="ARBA00002486"/>
    </source>
</evidence>